<accession>A0A8J4TLZ4</accession>
<organism evidence="1 2">
    <name type="scientific">Paragonimus heterotremus</name>
    <dbReference type="NCBI Taxonomy" id="100268"/>
    <lineage>
        <taxon>Eukaryota</taxon>
        <taxon>Metazoa</taxon>
        <taxon>Spiralia</taxon>
        <taxon>Lophotrochozoa</taxon>
        <taxon>Platyhelminthes</taxon>
        <taxon>Trematoda</taxon>
        <taxon>Digenea</taxon>
        <taxon>Plagiorchiida</taxon>
        <taxon>Troglotremata</taxon>
        <taxon>Troglotrematidae</taxon>
        <taxon>Paragonimus</taxon>
    </lineage>
</organism>
<dbReference type="Proteomes" id="UP000748531">
    <property type="component" value="Unassembled WGS sequence"/>
</dbReference>
<sequence length="90" mass="10514">MKIFPAFSKFQKIASGTQINKCRILTVLLSQLEETDSKRDCLVYLKTNYSMDCRTEWNIGKFNHSLFIMYVKPRFRSKCDAGIMDSVCLF</sequence>
<protein>
    <submittedName>
        <fullName evidence="1">Uncharacterized protein</fullName>
    </submittedName>
</protein>
<evidence type="ECO:0000313" key="2">
    <source>
        <dbReference type="Proteomes" id="UP000748531"/>
    </source>
</evidence>
<name>A0A8J4TLZ4_9TREM</name>
<keyword evidence="2" id="KW-1185">Reference proteome</keyword>
<proteinExistence type="predicted"/>
<comment type="caution">
    <text evidence="1">The sequence shown here is derived from an EMBL/GenBank/DDBJ whole genome shotgun (WGS) entry which is preliminary data.</text>
</comment>
<reference evidence="1" key="1">
    <citation type="submission" date="2019-05" db="EMBL/GenBank/DDBJ databases">
        <title>Annotation for the trematode Paragonimus heterotremus.</title>
        <authorList>
            <person name="Choi Y.-J."/>
        </authorList>
    </citation>
    <scope>NUCLEOTIDE SEQUENCE</scope>
    <source>
        <strain evidence="1">LC</strain>
    </source>
</reference>
<dbReference type="AlphaFoldDB" id="A0A8J4TLZ4"/>
<gene>
    <name evidence="1" type="ORF">PHET_01986</name>
</gene>
<dbReference type="EMBL" id="LUCH01000700">
    <property type="protein sequence ID" value="KAF5404506.1"/>
    <property type="molecule type" value="Genomic_DNA"/>
</dbReference>
<evidence type="ECO:0000313" key="1">
    <source>
        <dbReference type="EMBL" id="KAF5404506.1"/>
    </source>
</evidence>